<dbReference type="EMBL" id="CP058998">
    <property type="protein sequence ID" value="QLJ52535.1"/>
    <property type="molecule type" value="Genomic_DNA"/>
</dbReference>
<dbReference type="KEGG" id="flt:Sv326_0397"/>
<gene>
    <name evidence="1" type="ORF">Sv326_0360</name>
    <name evidence="2" type="ORF">Sv326_0397</name>
    <name evidence="3" type="ORF">Sv326_0434</name>
</gene>
<accession>A0A7D5XJH6</accession>
<dbReference type="EMBL" id="CP058998">
    <property type="protein sequence ID" value="QLJ52609.1"/>
    <property type="molecule type" value="Genomic_DNA"/>
</dbReference>
<dbReference type="KEGG" id="flt:Sv326_0360"/>
<evidence type="ECO:0000313" key="1">
    <source>
        <dbReference type="EMBL" id="QLJ52535.1"/>
    </source>
</evidence>
<organism evidence="3 4">
    <name type="scientific">Fermentimicrarchaeum limneticum</name>
    <dbReference type="NCBI Taxonomy" id="2795018"/>
    <lineage>
        <taxon>Archaea</taxon>
        <taxon>Candidatus Micrarchaeota</taxon>
        <taxon>Candidatus Fermentimicrarchaeales</taxon>
        <taxon>Candidatus Fermentimicrarchaeaceae</taxon>
        <taxon>Candidatus Fermentimicrarchaeum</taxon>
    </lineage>
</organism>
<name>A0A7D5XJH6_FERL1</name>
<evidence type="ECO:0000313" key="4">
    <source>
        <dbReference type="Proteomes" id="UP000510821"/>
    </source>
</evidence>
<reference evidence="3" key="1">
    <citation type="journal article" date="2020" name="Appl. Environ. Microbiol.">
        <title>Metabolic Diversity and Evolutionary History of the Archaeal Phylum 'Candidatus Micrarchaeota' Uncovered from a Freshwater Lake Metagenome.</title>
        <authorList>
            <person name="Kadnikov V.V."/>
            <person name="Savvichev A.S."/>
            <person name="Mardanov A.V."/>
            <person name="Beletsky A.V."/>
            <person name="Chupakov A.V."/>
            <person name="Kokryatskaya N.M."/>
            <person name="Pimenov N.V."/>
            <person name="Ravin N.V."/>
        </authorList>
    </citation>
    <scope>NUCLEOTIDE SEQUENCE</scope>
    <source>
        <strain evidence="3">Sv326</strain>
    </source>
</reference>
<dbReference type="EMBL" id="CP058998">
    <property type="protein sequence ID" value="QLJ52572.1"/>
    <property type="molecule type" value="Genomic_DNA"/>
</dbReference>
<dbReference type="KEGG" id="flt:Sv326_0434"/>
<dbReference type="AlphaFoldDB" id="A0A7D5XJH6"/>
<reference evidence="4" key="2">
    <citation type="submission" date="2020-07" db="EMBL/GenBank/DDBJ databases">
        <title>Metabolic diversity and evolutionary history of the archaeal phylum ###Micrarchaeota### uncovered from a freshwater lake metagenome.</title>
        <authorList>
            <person name="Kadnikov V.V."/>
            <person name="Savvichev A.S."/>
            <person name="Mardanov A.V."/>
            <person name="Beletsky A.V."/>
            <person name="Chupakov A.V."/>
            <person name="Kokryatskaya N.M."/>
            <person name="Pimenov N.V."/>
            <person name="Ravin N.V."/>
        </authorList>
    </citation>
    <scope>NUCLEOTIDE SEQUENCE [LARGE SCALE GENOMIC DNA]</scope>
</reference>
<sequence length="58" mass="6642">MGEKHRLRGAGFYSGETRKDLLDVDKKYFETARVEVERILAGKRIANSNHIGSIVHRD</sequence>
<evidence type="ECO:0000313" key="2">
    <source>
        <dbReference type="EMBL" id="QLJ52572.1"/>
    </source>
</evidence>
<protein>
    <submittedName>
        <fullName evidence="3">Uncharacterized protein</fullName>
    </submittedName>
</protein>
<dbReference type="Proteomes" id="UP000510821">
    <property type="component" value="Chromosome"/>
</dbReference>
<evidence type="ECO:0000313" key="3">
    <source>
        <dbReference type="EMBL" id="QLJ52609.1"/>
    </source>
</evidence>
<proteinExistence type="predicted"/>